<dbReference type="AlphaFoldDB" id="A0A2W2BBR7"/>
<evidence type="ECO:0000313" key="2">
    <source>
        <dbReference type="Proteomes" id="UP000248745"/>
    </source>
</evidence>
<dbReference type="Proteomes" id="UP000248745">
    <property type="component" value="Unassembled WGS sequence"/>
</dbReference>
<dbReference type="RefSeq" id="WP_110998109.1">
    <property type="nucleotide sequence ID" value="NZ_QKTW01000010.1"/>
</dbReference>
<dbReference type="EMBL" id="QKTW01000010">
    <property type="protein sequence ID" value="PZF73659.1"/>
    <property type="molecule type" value="Genomic_DNA"/>
</dbReference>
<keyword evidence="2" id="KW-1185">Reference proteome</keyword>
<organism evidence="1 2">
    <name type="scientific">Taibaiella soli</name>
    <dbReference type="NCBI Taxonomy" id="1649169"/>
    <lineage>
        <taxon>Bacteria</taxon>
        <taxon>Pseudomonadati</taxon>
        <taxon>Bacteroidota</taxon>
        <taxon>Chitinophagia</taxon>
        <taxon>Chitinophagales</taxon>
        <taxon>Chitinophagaceae</taxon>
        <taxon>Taibaiella</taxon>
    </lineage>
</organism>
<comment type="caution">
    <text evidence="1">The sequence shown here is derived from an EMBL/GenBank/DDBJ whole genome shotgun (WGS) entry which is preliminary data.</text>
</comment>
<name>A0A2W2BBR7_9BACT</name>
<accession>A0A2W2BBR7</accession>
<protein>
    <submittedName>
        <fullName evidence="1">Uncharacterized protein</fullName>
    </submittedName>
</protein>
<gene>
    <name evidence="1" type="ORF">DN068_06580</name>
</gene>
<proteinExistence type="predicted"/>
<reference evidence="1 2" key="1">
    <citation type="submission" date="2018-06" db="EMBL/GenBank/DDBJ databases">
        <title>Mucibacter soli gen. nov., sp. nov., a new member of the family Chitinophagaceae producing mucin.</title>
        <authorList>
            <person name="Kim M.-K."/>
            <person name="Park S."/>
            <person name="Kim T.-S."/>
            <person name="Joung Y."/>
            <person name="Han J.-H."/>
            <person name="Kim S.B."/>
        </authorList>
    </citation>
    <scope>NUCLEOTIDE SEQUENCE [LARGE SCALE GENOMIC DNA]</scope>
    <source>
        <strain evidence="1 2">R1-15</strain>
    </source>
</reference>
<evidence type="ECO:0000313" key="1">
    <source>
        <dbReference type="EMBL" id="PZF73659.1"/>
    </source>
</evidence>
<sequence length="69" mass="7948">MVRATENKLIIEIDTCDPAAMLRDLQESLITVLQRYNEDGRPDRIDDVNCLALLKALLPETELYEKMLN</sequence>